<protein>
    <submittedName>
        <fullName evidence="2">Uncharacterized protein</fullName>
    </submittedName>
</protein>
<evidence type="ECO:0000313" key="3">
    <source>
        <dbReference type="Proteomes" id="UP000007058"/>
    </source>
</evidence>
<dbReference type="EMBL" id="AP007255">
    <property type="protein sequence ID" value="BAE51377.1"/>
    <property type="molecule type" value="Genomic_DNA"/>
</dbReference>
<keyword evidence="1" id="KW-0732">Signal</keyword>
<dbReference type="OrthoDB" id="7365624at2"/>
<feature type="signal peptide" evidence="1">
    <location>
        <begin position="1"/>
        <end position="20"/>
    </location>
</feature>
<proteinExistence type="predicted"/>
<dbReference type="STRING" id="342108.amb2573"/>
<sequence>MRRILPLSAVICLSASVSLAQGAAGSSGPMVITISKLDCSRVIRHTPAPDVAYKPGVDVHGRPVVSADTDPGREAFAKKVLPEVLEIPITINPLTYNKAKAANKNKAAAATAVANNTTAITNAKAQGTALNSQLSTLNSQKTALTTTYNSDTAALIANTGGAGATDPGLLRVRAARQQAIDSAYNTKLSSINSQITTTNTAIAANTATVSNLQAQDTTLRQQYTDTNMATEGTLAGLSGKGLDSTTMKVGVVKYDIARNTFTFNDEPMLSEDQRALAEACARRGVR</sequence>
<keyword evidence="3" id="KW-1185">Reference proteome</keyword>
<dbReference type="AlphaFoldDB" id="Q2W448"/>
<feature type="chain" id="PRO_5004217920" evidence="1">
    <location>
        <begin position="21"/>
        <end position="286"/>
    </location>
</feature>
<dbReference type="RefSeq" id="WP_011384954.1">
    <property type="nucleotide sequence ID" value="NC_007626.1"/>
</dbReference>
<evidence type="ECO:0000256" key="1">
    <source>
        <dbReference type="SAM" id="SignalP"/>
    </source>
</evidence>
<dbReference type="Proteomes" id="UP000007058">
    <property type="component" value="Chromosome"/>
</dbReference>
<evidence type="ECO:0000313" key="2">
    <source>
        <dbReference type="EMBL" id="BAE51377.1"/>
    </source>
</evidence>
<name>Q2W448_PARM1</name>
<gene>
    <name evidence="2" type="ordered locus">amb2573</name>
</gene>
<reference evidence="2 3" key="1">
    <citation type="journal article" date="2005" name="DNA Res.">
        <title>Complete genome sequence of the facultative anaerobic magnetotactic bacterium Magnetospirillum sp. strain AMB-1.</title>
        <authorList>
            <person name="Matsunaga T."/>
            <person name="Okamura Y."/>
            <person name="Fukuda Y."/>
            <person name="Wahyudi A.T."/>
            <person name="Murase Y."/>
            <person name="Takeyama H."/>
        </authorList>
    </citation>
    <scope>NUCLEOTIDE SEQUENCE [LARGE SCALE GENOMIC DNA]</scope>
    <source>
        <strain evidence="3">ATCC 700264 / AMB-1</strain>
    </source>
</reference>
<accession>Q2W448</accession>
<dbReference type="KEGG" id="mag:amb2573"/>
<organism evidence="2 3">
    <name type="scientific">Paramagnetospirillum magneticum (strain ATCC 700264 / AMB-1)</name>
    <name type="common">Magnetospirillum magneticum</name>
    <dbReference type="NCBI Taxonomy" id="342108"/>
    <lineage>
        <taxon>Bacteria</taxon>
        <taxon>Pseudomonadati</taxon>
        <taxon>Pseudomonadota</taxon>
        <taxon>Alphaproteobacteria</taxon>
        <taxon>Rhodospirillales</taxon>
        <taxon>Magnetospirillaceae</taxon>
        <taxon>Paramagnetospirillum</taxon>
    </lineage>
</organism>
<dbReference type="HOGENOM" id="CLU_972548_0_0_5"/>